<dbReference type="InterPro" id="IPR031485">
    <property type="entry name" value="CBP_BcsS"/>
</dbReference>
<dbReference type="Proteomes" id="UP001480955">
    <property type="component" value="Unassembled WGS sequence"/>
</dbReference>
<sequence>MSKRAPPNDGHQGPAAIRRATRRRADHRPGLVVLAVVLGSPARADDTALRAVLFGSMEAGASTFSAGGAKLAFDRFDRDGPVALVTAGVGVRREGGGRDPVLMRFTALGAALAGYQFIRDWGAVTLFAGPEASWEALSRPGHLQALPLRAGLRLHGEVWARPTETTLATATVILGSARGDAYLRLSWGTALFGAYLGPEAALYGDRTDYRKWSVGMHATDYALGGYRFRLSAGGQFETPLDRWSPYLALAIWSTL</sequence>
<evidence type="ECO:0000313" key="2">
    <source>
        <dbReference type="EMBL" id="MER2251191.1"/>
    </source>
</evidence>
<dbReference type="Pfam" id="PF17036">
    <property type="entry name" value="CBP_BcsS"/>
    <property type="match status" value="1"/>
</dbReference>
<accession>A0ABV1QP48</accession>
<proteinExistence type="predicted"/>
<organism evidence="2 3">
    <name type="scientific">Methylorubrum podarium</name>
    <dbReference type="NCBI Taxonomy" id="200476"/>
    <lineage>
        <taxon>Bacteria</taxon>
        <taxon>Pseudomonadati</taxon>
        <taxon>Pseudomonadota</taxon>
        <taxon>Alphaproteobacteria</taxon>
        <taxon>Hyphomicrobiales</taxon>
        <taxon>Methylobacteriaceae</taxon>
        <taxon>Methylorubrum</taxon>
    </lineage>
</organism>
<comment type="caution">
    <text evidence="2">The sequence shown here is derived from an EMBL/GenBank/DDBJ whole genome shotgun (WGS) entry which is preliminary data.</text>
</comment>
<gene>
    <name evidence="2" type="primary">bcsS</name>
    <name evidence="2" type="ORF">ABS772_14820</name>
</gene>
<reference evidence="2 3" key="1">
    <citation type="submission" date="2024-06" db="EMBL/GenBank/DDBJ databases">
        <authorList>
            <person name="Campbell A.G."/>
        </authorList>
    </citation>
    <scope>NUCLEOTIDE SEQUENCE [LARGE SCALE GENOMIC DNA]</scope>
    <source>
        <strain evidence="2 3">EM12</strain>
    </source>
</reference>
<evidence type="ECO:0000313" key="3">
    <source>
        <dbReference type="Proteomes" id="UP001480955"/>
    </source>
</evidence>
<dbReference type="RefSeq" id="WP_350395602.1">
    <property type="nucleotide sequence ID" value="NZ_JBELQE010000083.1"/>
</dbReference>
<feature type="region of interest" description="Disordered" evidence="1">
    <location>
        <begin position="1"/>
        <end position="23"/>
    </location>
</feature>
<evidence type="ECO:0000256" key="1">
    <source>
        <dbReference type="SAM" id="MobiDB-lite"/>
    </source>
</evidence>
<name>A0ABV1QP48_9HYPH</name>
<keyword evidence="3" id="KW-1185">Reference proteome</keyword>
<protein>
    <submittedName>
        <fullName evidence="2">Cellulose biosynthesis protein BcsS</fullName>
    </submittedName>
</protein>
<dbReference type="EMBL" id="JBELQE010000083">
    <property type="protein sequence ID" value="MER2251191.1"/>
    <property type="molecule type" value="Genomic_DNA"/>
</dbReference>